<accession>A0ABU2FAK7</accession>
<evidence type="ECO:0008006" key="4">
    <source>
        <dbReference type="Google" id="ProtNLM"/>
    </source>
</evidence>
<gene>
    <name evidence="2" type="ORF">NDI56_07855</name>
</gene>
<feature type="region of interest" description="Disordered" evidence="1">
    <location>
        <begin position="81"/>
        <end position="126"/>
    </location>
</feature>
<feature type="compositionally biased region" description="Gly residues" evidence="1">
    <location>
        <begin position="84"/>
        <end position="99"/>
    </location>
</feature>
<evidence type="ECO:0000256" key="1">
    <source>
        <dbReference type="SAM" id="MobiDB-lite"/>
    </source>
</evidence>
<comment type="caution">
    <text evidence="2">The sequence shown here is derived from an EMBL/GenBank/DDBJ whole genome shotgun (WGS) entry which is preliminary data.</text>
</comment>
<evidence type="ECO:0000313" key="3">
    <source>
        <dbReference type="Proteomes" id="UP001259659"/>
    </source>
</evidence>
<name>A0ABU2FAK7_9EURY</name>
<dbReference type="Proteomes" id="UP001259659">
    <property type="component" value="Unassembled WGS sequence"/>
</dbReference>
<feature type="region of interest" description="Disordered" evidence="1">
    <location>
        <begin position="147"/>
        <end position="183"/>
    </location>
</feature>
<proteinExistence type="predicted"/>
<reference evidence="2 3" key="1">
    <citation type="submission" date="2022-06" db="EMBL/GenBank/DDBJ databases">
        <title>Haloarcula sp. a new haloarchaeum isolate from saline soil.</title>
        <authorList>
            <person name="Strakova D."/>
            <person name="Galisteo C."/>
            <person name="Sanchez-Porro C."/>
            <person name="Ventosa A."/>
        </authorList>
    </citation>
    <scope>NUCLEOTIDE SEQUENCE [LARGE SCALE GENOMIC DNA]</scope>
    <source>
        <strain evidence="2 3">S1CR25-12</strain>
    </source>
</reference>
<keyword evidence="3" id="KW-1185">Reference proteome</keyword>
<dbReference type="PROSITE" id="PS51257">
    <property type="entry name" value="PROKAR_LIPOPROTEIN"/>
    <property type="match status" value="1"/>
</dbReference>
<organism evidence="2 3">
    <name type="scientific">Haloarcula saliterrae</name>
    <dbReference type="NCBI Taxonomy" id="2950534"/>
    <lineage>
        <taxon>Archaea</taxon>
        <taxon>Methanobacteriati</taxon>
        <taxon>Methanobacteriota</taxon>
        <taxon>Stenosarchaea group</taxon>
        <taxon>Halobacteria</taxon>
        <taxon>Halobacteriales</taxon>
        <taxon>Haloarculaceae</taxon>
        <taxon>Haloarcula</taxon>
    </lineage>
</organism>
<protein>
    <recommendedName>
        <fullName evidence="4">Tat (Twin-arginine translocation) pathway signal sequence</fullName>
    </recommendedName>
</protein>
<evidence type="ECO:0000313" key="2">
    <source>
        <dbReference type="EMBL" id="MDS0259304.1"/>
    </source>
</evidence>
<dbReference type="RefSeq" id="WP_310918891.1">
    <property type="nucleotide sequence ID" value="NZ_JAMQON010000001.1"/>
</dbReference>
<dbReference type="EMBL" id="JAMQON010000001">
    <property type="protein sequence ID" value="MDS0259304.1"/>
    <property type="molecule type" value="Genomic_DNA"/>
</dbReference>
<sequence length="231" mass="24757">MRRRRFLRVGTAAGTLGLAGCFGLGGGNSSPPPRKAEVYDSISTNDGAIVVNLTADPTVESRADVDASLALSLGLPVGRAAAAKGGGRGQGATGRGSGGWSSAPHRGGRAIHHGHEDDDDWREEHENEISRYDAAIAVVALGYMGSQEEFSDDPPPAGPLDESQWDERWTDPEPDQQLSMPVEQPGWYRVGSKLRSENGNQGFGWESVDFRVDQSGDGYEVENPWQVSPRL</sequence>